<keyword evidence="1 6" id="KW-0963">Cytoplasm</keyword>
<feature type="binding site" evidence="6">
    <location>
        <position position="151"/>
    </location>
    <ligand>
        <name>S-adenosyl-L-methionine</name>
        <dbReference type="ChEBI" id="CHEBI:59789"/>
    </ligand>
</feature>
<dbReference type="HOGENOM" id="CLU_065341_2_3_7"/>
<dbReference type="PATRIC" id="fig|1121448.10.peg.2267"/>
<dbReference type="PANTHER" id="PTHR31760">
    <property type="entry name" value="S-ADENOSYL-L-METHIONINE-DEPENDENT METHYLTRANSFERASES SUPERFAMILY PROTEIN"/>
    <property type="match status" value="1"/>
</dbReference>
<accession>T2GD42</accession>
<dbReference type="SUPFAM" id="SSF53335">
    <property type="entry name" value="S-adenosyl-L-methionine-dependent methyltransferases"/>
    <property type="match status" value="1"/>
</dbReference>
<comment type="subcellular location">
    <subcellularLocation>
        <location evidence="6">Cytoplasm</location>
    </subcellularLocation>
</comment>
<dbReference type="EC" id="2.1.1.-" evidence="6"/>
<keyword evidence="3 6" id="KW-0489">Methyltransferase</keyword>
<name>T2GD42_MEGG1</name>
<dbReference type="Gene3D" id="3.40.50.150">
    <property type="entry name" value="Vaccinia Virus protein VP39"/>
    <property type="match status" value="1"/>
</dbReference>
<evidence type="ECO:0000313" key="8">
    <source>
        <dbReference type="Proteomes" id="UP000016587"/>
    </source>
</evidence>
<dbReference type="KEGG" id="dgg:DGI_2315"/>
<dbReference type="InterPro" id="IPR003682">
    <property type="entry name" value="rRNA_ssu_MeTfrase_G"/>
</dbReference>
<gene>
    <name evidence="6" type="primary">rsmG</name>
    <name evidence="7" type="ORF">DGI_2315</name>
</gene>
<protein>
    <recommendedName>
        <fullName evidence="6">Ribosomal RNA small subunit methyltransferase G</fullName>
        <ecNumber evidence="6">2.1.1.-</ecNumber>
    </recommendedName>
    <alternativeName>
        <fullName evidence="6">16S rRNA 7-methylguanosine methyltransferase</fullName>
        <shortName evidence="6">16S rRNA m7G methyltransferase</shortName>
    </alternativeName>
</protein>
<dbReference type="STRING" id="1121448.DGI_2315"/>
<dbReference type="EMBL" id="CP006585">
    <property type="protein sequence ID" value="AGW14069.1"/>
    <property type="molecule type" value="Genomic_DNA"/>
</dbReference>
<evidence type="ECO:0000256" key="2">
    <source>
        <dbReference type="ARBA" id="ARBA00022552"/>
    </source>
</evidence>
<dbReference type="AlphaFoldDB" id="T2GD42"/>
<dbReference type="eggNOG" id="COG0357">
    <property type="taxonomic scope" value="Bacteria"/>
</dbReference>
<feature type="binding site" evidence="6">
    <location>
        <position position="90"/>
    </location>
    <ligand>
        <name>S-adenosyl-L-methionine</name>
        <dbReference type="ChEBI" id="CHEBI:59789"/>
    </ligand>
</feature>
<dbReference type="Proteomes" id="UP000016587">
    <property type="component" value="Chromosome"/>
</dbReference>
<evidence type="ECO:0000256" key="3">
    <source>
        <dbReference type="ARBA" id="ARBA00022603"/>
    </source>
</evidence>
<sequence length="226" mass="24782">MCAQSSECTINDVAALLASRDFAAVPAGPVHQYLGLLLAWNRRMNLVGSQDWRTVLLDLVLDSFHLASFLELLDLDDQAAVLDLGAGAGLPGIPLRMVWTRGVYRMVEVRQKRQAFLAHALGQLGLPRTHVFPGTAEAALARFGPALVVSRAFKPWPEVLDLVQDHVPGRAVRTVFMTNEPPPAQWPAGWRLERSHRYCSGLVGLSESSSSESSSRWLWMVAASAD</sequence>
<comment type="similarity">
    <text evidence="6">Belongs to the methyltransferase superfamily. RNA methyltransferase RsmG family.</text>
</comment>
<proteinExistence type="inferred from homology"/>
<dbReference type="GO" id="GO:0005829">
    <property type="term" value="C:cytosol"/>
    <property type="evidence" value="ECO:0007669"/>
    <property type="project" value="TreeGrafter"/>
</dbReference>
<reference evidence="8" key="2">
    <citation type="submission" date="2013-07" db="EMBL/GenBank/DDBJ databases">
        <authorList>
            <person name="Morais-Silva F.O."/>
            <person name="Rezende A.M."/>
            <person name="Pimentel C."/>
            <person name="Resende D.M."/>
            <person name="Santos C.I."/>
            <person name="Clemente C."/>
            <person name="de Oliveira L.M."/>
            <person name="da Silva S.M."/>
            <person name="Costa D.A."/>
            <person name="Varela-Raposo A."/>
            <person name="Horacio E.C.A."/>
            <person name="Matos M."/>
            <person name="Flores O."/>
            <person name="Ruiz J.C."/>
            <person name="Rodrigues-Pousada C."/>
        </authorList>
    </citation>
    <scope>NUCLEOTIDE SEQUENCE [LARGE SCALE GENOMIC DNA]</scope>
    <source>
        <strain evidence="8">ATCC 19364 / DSM 1382 / NCIMB 9332 / VKM B-1759</strain>
    </source>
</reference>
<evidence type="ECO:0000256" key="1">
    <source>
        <dbReference type="ARBA" id="ARBA00022490"/>
    </source>
</evidence>
<dbReference type="HAMAP" id="MF_00074">
    <property type="entry name" value="16SrRNA_methyltr_G"/>
    <property type="match status" value="1"/>
</dbReference>
<comment type="function">
    <text evidence="6">Specifically methylates the N7 position of a guanine in 16S rRNA.</text>
</comment>
<feature type="binding site" evidence="6">
    <location>
        <position position="85"/>
    </location>
    <ligand>
        <name>S-adenosyl-L-methionine</name>
        <dbReference type="ChEBI" id="CHEBI:59789"/>
    </ligand>
</feature>
<feature type="binding site" evidence="6">
    <location>
        <begin position="136"/>
        <end position="137"/>
    </location>
    <ligand>
        <name>S-adenosyl-L-methionine</name>
        <dbReference type="ChEBI" id="CHEBI:59789"/>
    </ligand>
</feature>
<comment type="caution">
    <text evidence="6">Lacks conserved residue(s) required for the propagation of feature annotation.</text>
</comment>
<dbReference type="PANTHER" id="PTHR31760:SF0">
    <property type="entry name" value="S-ADENOSYL-L-METHIONINE-DEPENDENT METHYLTRANSFERASES SUPERFAMILY PROTEIN"/>
    <property type="match status" value="1"/>
</dbReference>
<keyword evidence="5 6" id="KW-0949">S-adenosyl-L-methionine</keyword>
<dbReference type="InterPro" id="IPR029063">
    <property type="entry name" value="SAM-dependent_MTases_sf"/>
</dbReference>
<keyword evidence="2 6" id="KW-0698">rRNA processing</keyword>
<organism evidence="7 8">
    <name type="scientific">Megalodesulfovibrio gigas (strain ATCC 19364 / DSM 1382 / NCIMB 9332 / VKM B-1759)</name>
    <name type="common">Desulfovibrio gigas</name>
    <dbReference type="NCBI Taxonomy" id="1121448"/>
    <lineage>
        <taxon>Bacteria</taxon>
        <taxon>Pseudomonadati</taxon>
        <taxon>Thermodesulfobacteriota</taxon>
        <taxon>Desulfovibrionia</taxon>
        <taxon>Desulfovibrionales</taxon>
        <taxon>Desulfovibrionaceae</taxon>
        <taxon>Megalodesulfovibrio</taxon>
    </lineage>
</organism>
<evidence type="ECO:0000313" key="7">
    <source>
        <dbReference type="EMBL" id="AGW14069.1"/>
    </source>
</evidence>
<dbReference type="Pfam" id="PF02527">
    <property type="entry name" value="GidB"/>
    <property type="match status" value="1"/>
</dbReference>
<evidence type="ECO:0000256" key="6">
    <source>
        <dbReference type="HAMAP-Rule" id="MF_00074"/>
    </source>
</evidence>
<evidence type="ECO:0000256" key="4">
    <source>
        <dbReference type="ARBA" id="ARBA00022679"/>
    </source>
</evidence>
<dbReference type="GO" id="GO:0070043">
    <property type="term" value="F:rRNA (guanine-N7-)-methyltransferase activity"/>
    <property type="evidence" value="ECO:0007669"/>
    <property type="project" value="UniProtKB-UniRule"/>
</dbReference>
<keyword evidence="4 6" id="KW-0808">Transferase</keyword>
<evidence type="ECO:0000256" key="5">
    <source>
        <dbReference type="ARBA" id="ARBA00022691"/>
    </source>
</evidence>
<reference evidence="7 8" key="1">
    <citation type="journal article" date="2013" name="J. Bacteriol.">
        <title>Roles of HynAB and Ech, the only two hydrogenases found in the model sulfate reducer Desulfovibrio gigas.</title>
        <authorList>
            <person name="Morais-Silva F.O."/>
            <person name="Santos C.I."/>
            <person name="Rodrigues R."/>
            <person name="Pereira I.A."/>
            <person name="Rodrigues-Pousada C."/>
        </authorList>
    </citation>
    <scope>NUCLEOTIDE SEQUENCE [LARGE SCALE GENOMIC DNA]</scope>
    <source>
        <strain evidence="8">ATCC 19364 / DSM 1382 / NCIMB 9332 / VKM B-1759</strain>
    </source>
</reference>
<keyword evidence="8" id="KW-1185">Reference proteome</keyword>